<dbReference type="Proteomes" id="UP000327118">
    <property type="component" value="Unassembled WGS sequence"/>
</dbReference>
<feature type="compositionally biased region" description="Basic and acidic residues" evidence="8">
    <location>
        <begin position="515"/>
        <end position="548"/>
    </location>
</feature>
<proteinExistence type="inferred from homology"/>
<feature type="region of interest" description="Disordered" evidence="8">
    <location>
        <begin position="292"/>
        <end position="558"/>
    </location>
</feature>
<gene>
    <name evidence="11" type="ORF">BDV28DRAFT_40239</name>
</gene>
<evidence type="ECO:0000256" key="4">
    <source>
        <dbReference type="ARBA" id="ARBA00023204"/>
    </source>
</evidence>
<feature type="compositionally biased region" description="Polar residues" evidence="8">
    <location>
        <begin position="499"/>
        <end position="510"/>
    </location>
</feature>
<feature type="compositionally biased region" description="Polar residues" evidence="8">
    <location>
        <begin position="264"/>
        <end position="274"/>
    </location>
</feature>
<dbReference type="GO" id="GO:0045027">
    <property type="term" value="F:DNA end binding"/>
    <property type="evidence" value="ECO:0007669"/>
    <property type="project" value="TreeGrafter"/>
</dbReference>
<dbReference type="InterPro" id="IPR038051">
    <property type="entry name" value="XRCC4-like_N_sf"/>
</dbReference>
<dbReference type="AlphaFoldDB" id="A0A5N6YZK7"/>
<evidence type="ECO:0000256" key="6">
    <source>
        <dbReference type="ARBA" id="ARBA00025747"/>
    </source>
</evidence>
<feature type="compositionally biased region" description="Polar residues" evidence="8">
    <location>
        <begin position="328"/>
        <end position="341"/>
    </location>
</feature>
<evidence type="ECO:0000256" key="2">
    <source>
        <dbReference type="ARBA" id="ARBA00022763"/>
    </source>
</evidence>
<evidence type="ECO:0000256" key="5">
    <source>
        <dbReference type="ARBA" id="ARBA00023242"/>
    </source>
</evidence>
<keyword evidence="4" id="KW-0234">DNA repair</keyword>
<dbReference type="InterPro" id="IPR052287">
    <property type="entry name" value="NHEJ_factor"/>
</dbReference>
<comment type="subcellular location">
    <subcellularLocation>
        <location evidence="1">Nucleus</location>
    </subcellularLocation>
</comment>
<dbReference type="Pfam" id="PF21928">
    <property type="entry name" value="XLF_CC"/>
    <property type="match status" value="1"/>
</dbReference>
<feature type="compositionally biased region" description="Basic and acidic residues" evidence="8">
    <location>
        <begin position="301"/>
        <end position="324"/>
    </location>
</feature>
<evidence type="ECO:0000313" key="12">
    <source>
        <dbReference type="Proteomes" id="UP000327118"/>
    </source>
</evidence>
<evidence type="ECO:0000256" key="7">
    <source>
        <dbReference type="ARBA" id="ARBA00044529"/>
    </source>
</evidence>
<dbReference type="InterPro" id="IPR053829">
    <property type="entry name" value="XLF-like_CC"/>
</dbReference>
<dbReference type="Gene3D" id="2.170.210.10">
    <property type="entry name" value="DNA double-strand break repair and VJ recombination XRCC4, N-terminal"/>
    <property type="match status" value="1"/>
</dbReference>
<evidence type="ECO:0000259" key="9">
    <source>
        <dbReference type="Pfam" id="PF09302"/>
    </source>
</evidence>
<feature type="compositionally biased region" description="Polar residues" evidence="8">
    <location>
        <begin position="476"/>
        <end position="486"/>
    </location>
</feature>
<organism evidence="11 12">
    <name type="scientific">Aspergillus coremiiformis</name>
    <dbReference type="NCBI Taxonomy" id="138285"/>
    <lineage>
        <taxon>Eukaryota</taxon>
        <taxon>Fungi</taxon>
        <taxon>Dikarya</taxon>
        <taxon>Ascomycota</taxon>
        <taxon>Pezizomycotina</taxon>
        <taxon>Eurotiomycetes</taxon>
        <taxon>Eurotiomycetidae</taxon>
        <taxon>Eurotiales</taxon>
        <taxon>Aspergillaceae</taxon>
        <taxon>Aspergillus</taxon>
        <taxon>Aspergillus subgen. Circumdati</taxon>
    </lineage>
</organism>
<evidence type="ECO:0000313" key="11">
    <source>
        <dbReference type="EMBL" id="KAE8350373.1"/>
    </source>
</evidence>
<dbReference type="GO" id="GO:0032807">
    <property type="term" value="C:DNA ligase IV complex"/>
    <property type="evidence" value="ECO:0007669"/>
    <property type="project" value="TreeGrafter"/>
</dbReference>
<name>A0A5N6YZK7_9EURO</name>
<keyword evidence="3" id="KW-0238">DNA-binding</keyword>
<keyword evidence="2" id="KW-0227">DNA damage</keyword>
<keyword evidence="12" id="KW-1185">Reference proteome</keyword>
<dbReference type="PANTHER" id="PTHR32235:SF1">
    <property type="entry name" value="NON-HOMOLOGOUS END-JOINING FACTOR 1"/>
    <property type="match status" value="1"/>
</dbReference>
<protein>
    <recommendedName>
        <fullName evidence="7">Non-homologous end-joining factor 1</fullName>
    </recommendedName>
</protein>
<dbReference type="OrthoDB" id="2155935at2759"/>
<dbReference type="Pfam" id="PF09302">
    <property type="entry name" value="XLF"/>
    <property type="match status" value="1"/>
</dbReference>
<feature type="compositionally biased region" description="Polar residues" evidence="8">
    <location>
        <begin position="356"/>
        <end position="374"/>
    </location>
</feature>
<evidence type="ECO:0000256" key="8">
    <source>
        <dbReference type="SAM" id="MobiDB-lite"/>
    </source>
</evidence>
<feature type="domain" description="XLF-like N-terminal" evidence="9">
    <location>
        <begin position="5"/>
        <end position="123"/>
    </location>
</feature>
<comment type="similarity">
    <text evidence="6">Belongs to the XRCC4-XLF family. XLF subfamily.</text>
</comment>
<reference evidence="12" key="1">
    <citation type="submission" date="2019-04" db="EMBL/GenBank/DDBJ databases">
        <title>Friends and foes A comparative genomics studyof 23 Aspergillus species from section Flavi.</title>
        <authorList>
            <consortium name="DOE Joint Genome Institute"/>
            <person name="Kjaerbolling I."/>
            <person name="Vesth T."/>
            <person name="Frisvad J.C."/>
            <person name="Nybo J.L."/>
            <person name="Theobald S."/>
            <person name="Kildgaard S."/>
            <person name="Isbrandt T."/>
            <person name="Kuo A."/>
            <person name="Sato A."/>
            <person name="Lyhne E.K."/>
            <person name="Kogle M.E."/>
            <person name="Wiebenga A."/>
            <person name="Kun R.S."/>
            <person name="Lubbers R.J."/>
            <person name="Makela M.R."/>
            <person name="Barry K."/>
            <person name="Chovatia M."/>
            <person name="Clum A."/>
            <person name="Daum C."/>
            <person name="Haridas S."/>
            <person name="He G."/>
            <person name="LaButti K."/>
            <person name="Lipzen A."/>
            <person name="Mondo S."/>
            <person name="Riley R."/>
            <person name="Salamov A."/>
            <person name="Simmons B.A."/>
            <person name="Magnuson J.K."/>
            <person name="Henrissat B."/>
            <person name="Mortensen U.H."/>
            <person name="Larsen T.O."/>
            <person name="Devries R.P."/>
            <person name="Grigoriev I.V."/>
            <person name="Machida M."/>
            <person name="Baker S.E."/>
            <person name="Andersen M.R."/>
        </authorList>
    </citation>
    <scope>NUCLEOTIDE SEQUENCE [LARGE SCALE GENOMIC DNA]</scope>
    <source>
        <strain evidence="12">CBS 553.77</strain>
    </source>
</reference>
<evidence type="ECO:0000259" key="10">
    <source>
        <dbReference type="Pfam" id="PF21928"/>
    </source>
</evidence>
<evidence type="ECO:0000256" key="3">
    <source>
        <dbReference type="ARBA" id="ARBA00023125"/>
    </source>
</evidence>
<feature type="domain" description="XLF-like coiled-coil region" evidence="10">
    <location>
        <begin position="125"/>
        <end position="177"/>
    </location>
</feature>
<feature type="region of interest" description="Disordered" evidence="8">
    <location>
        <begin position="264"/>
        <end position="283"/>
    </location>
</feature>
<dbReference type="EMBL" id="ML739229">
    <property type="protein sequence ID" value="KAE8350373.1"/>
    <property type="molecule type" value="Genomic_DNA"/>
</dbReference>
<evidence type="ECO:0000256" key="1">
    <source>
        <dbReference type="ARBA" id="ARBA00004123"/>
    </source>
</evidence>
<sequence length="558" mass="61266">MSVKWLKLYLPKQGDIPPLLYKYSSTSKGYELYITDLTNIWSEHLNHQDILRRASEHDTTIDPSEDTEQFKVLLQTIGDALCSQPGSTTRLEHSPRGGSLELTTSITLPEPLQPLIWVARLSKEPQSAATRQLLLPLVQAEADWESHQRSLIDQLHRKDWVLGKLFDKIEAVGIDLSTIFPGISGLRTGQKGTTLAQAAQHIKGVAPFDATAWLEQARISSVGSSLAANILAEIHSFNGTNRPRALSPPPDKWWEKFAVNKITSAPSPEESGQSKGCEPSGEPLEADITIATETDDDEFERQETPPRLKQSKGIERPSGARKDEEIEQSSINQLPLLSRQKSPAKPSKGLRVIGGKTQTKAQQPSSPLSRSTHPLHTVDDQTDSGSDHEISALTSLLPAKLKPGLSEKVQSKSRGLGVIGGKKKERQPTLSEPVSPPTVEPSNTSTTLDQPSPRKLPLLESKTKRAGKLGVIGGNPPQSNVGSSAHQSKEDNVGLSMKTLKQSFEPTKSPSAEPRQPKAAEDSKRQETDQERADRKREELKRQLEAKSKAPAKKKRKF</sequence>
<accession>A0A5N6YZK7</accession>
<keyword evidence="5" id="KW-0539">Nucleus</keyword>
<dbReference type="GO" id="GO:0006303">
    <property type="term" value="P:double-strand break repair via nonhomologous end joining"/>
    <property type="evidence" value="ECO:0007669"/>
    <property type="project" value="UniProtKB-ARBA"/>
</dbReference>
<dbReference type="PANTHER" id="PTHR32235">
    <property type="entry name" value="NON-HOMOLOGOUS END-JOINING FACTOR 1"/>
    <property type="match status" value="1"/>
</dbReference>
<dbReference type="InterPro" id="IPR015381">
    <property type="entry name" value="XLF-like_N"/>
</dbReference>
<dbReference type="CDD" id="cd22285">
    <property type="entry name" value="HD_XLF_N"/>
    <property type="match status" value="1"/>
</dbReference>